<comment type="similarity">
    <text evidence="6">Belongs to the MrnC RNase family.</text>
</comment>
<dbReference type="PANTHER" id="PTHR34276:SF1">
    <property type="entry name" value="MINI-RIBONUCLEASE 3"/>
    <property type="match status" value="1"/>
</dbReference>
<dbReference type="AlphaFoldDB" id="A0A4Q0VB55"/>
<dbReference type="OMA" id="VYEVYIR"/>
<dbReference type="HAMAP" id="MF_01468">
    <property type="entry name" value="RNase_Mini_III"/>
    <property type="match status" value="1"/>
</dbReference>
<accession>A0A4Q0VB55</accession>
<dbReference type="RefSeq" id="WP_011100732.1">
    <property type="nucleotide sequence ID" value="NZ_AP026804.1"/>
</dbReference>
<evidence type="ECO:0000313" key="11">
    <source>
        <dbReference type="Proteomes" id="UP000290273"/>
    </source>
</evidence>
<sequence length="151" mass="17744">MRKYFLGEEFTKQDLKQMNPLVLAYIGDAVYEIFIRTYIISKNKDTCVNKLHKKTIQFVKADAQSYFIREIQKYLNEEEIKVFKRGRNTKSNTSAKNASIQDYRMATGFETVIGYLYLLNEDERLEEIMKLVINLYEESSQNEGENHGSKS</sequence>
<dbReference type="EC" id="3.1.26.-" evidence="6"/>
<name>A0A4Q0VB55_CLOTA</name>
<keyword evidence="5 6" id="KW-0378">Hydrolase</keyword>
<dbReference type="EMBL" id="QMAU01000011">
    <property type="protein sequence ID" value="RXI58926.1"/>
    <property type="molecule type" value="Genomic_DNA"/>
</dbReference>
<proteinExistence type="inferred from homology"/>
<dbReference type="GO" id="GO:0004525">
    <property type="term" value="F:ribonuclease III activity"/>
    <property type="evidence" value="ECO:0007669"/>
    <property type="project" value="InterPro"/>
</dbReference>
<comment type="subcellular location">
    <subcellularLocation>
        <location evidence="6">Cytoplasm</location>
    </subcellularLocation>
</comment>
<comment type="cofactor">
    <cofactor evidence="6">
        <name>Mg(2+)</name>
        <dbReference type="ChEBI" id="CHEBI:18420"/>
    </cofactor>
</comment>
<evidence type="ECO:0000313" key="10">
    <source>
        <dbReference type="EMBL" id="RXI58926.1"/>
    </source>
</evidence>
<dbReference type="Gene3D" id="1.10.1520.10">
    <property type="entry name" value="Ribonuclease III domain"/>
    <property type="match status" value="1"/>
</dbReference>
<dbReference type="Proteomes" id="UP001321763">
    <property type="component" value="Chromosome"/>
</dbReference>
<reference evidence="11 12" key="1">
    <citation type="submission" date="2018-06" db="EMBL/GenBank/DDBJ databases">
        <title>Genome conservation of Clostridium tetani.</title>
        <authorList>
            <person name="Bruggemann H."/>
            <person name="Popoff M.R."/>
        </authorList>
    </citation>
    <scope>NUCLEOTIDE SEQUENCE [LARGE SCALE GENOMIC DNA]</scope>
    <source>
        <strain evidence="9 12">2017.061</strain>
        <strain evidence="10 11">63.05</strain>
    </source>
</reference>
<evidence type="ECO:0000313" key="9">
    <source>
        <dbReference type="EMBL" id="RXI48095.1"/>
    </source>
</evidence>
<feature type="domain" description="RNase III" evidence="7">
    <location>
        <begin position="22"/>
        <end position="119"/>
    </location>
</feature>
<evidence type="ECO:0000256" key="5">
    <source>
        <dbReference type="ARBA" id="ARBA00022801"/>
    </source>
</evidence>
<dbReference type="GO" id="GO:0005737">
    <property type="term" value="C:cytoplasm"/>
    <property type="evidence" value="ECO:0007669"/>
    <property type="project" value="UniProtKB-SubCell"/>
</dbReference>
<dbReference type="PANTHER" id="PTHR34276">
    <property type="entry name" value="MINI-RIBONUCLEASE 3"/>
    <property type="match status" value="1"/>
</dbReference>
<evidence type="ECO:0000313" key="12">
    <source>
        <dbReference type="Proteomes" id="UP000290921"/>
    </source>
</evidence>
<dbReference type="InterPro" id="IPR036389">
    <property type="entry name" value="RNase_III_sf"/>
</dbReference>
<evidence type="ECO:0000256" key="2">
    <source>
        <dbReference type="ARBA" id="ARBA00022552"/>
    </source>
</evidence>
<dbReference type="Pfam" id="PF00636">
    <property type="entry name" value="Ribonuclease_3"/>
    <property type="match status" value="1"/>
</dbReference>
<evidence type="ECO:0000259" key="7">
    <source>
        <dbReference type="Pfam" id="PF00636"/>
    </source>
</evidence>
<dbReference type="GO" id="GO:0019843">
    <property type="term" value="F:rRNA binding"/>
    <property type="evidence" value="ECO:0007669"/>
    <property type="project" value="UniProtKB-UniRule"/>
</dbReference>
<keyword evidence="1 6" id="KW-0690">Ribosome biogenesis</keyword>
<dbReference type="PIRSF" id="PIRSF005520">
    <property type="entry name" value="UCP005520"/>
    <property type="match status" value="1"/>
</dbReference>
<gene>
    <name evidence="6 8" type="primary">mrnC</name>
    <name evidence="9" type="ORF">DP130_08360</name>
    <name evidence="10" type="ORF">DP131_00675</name>
    <name evidence="8" type="ORF">K234311028_25420</name>
</gene>
<dbReference type="CDD" id="cd00593">
    <property type="entry name" value="RIBOc"/>
    <property type="match status" value="1"/>
</dbReference>
<dbReference type="EMBL" id="QMAP01000007">
    <property type="protein sequence ID" value="RXI48095.1"/>
    <property type="molecule type" value="Genomic_DNA"/>
</dbReference>
<keyword evidence="6" id="KW-0694">RNA-binding</keyword>
<dbReference type="Proteomes" id="UP000290921">
    <property type="component" value="Unassembled WGS sequence"/>
</dbReference>
<dbReference type="Proteomes" id="UP000290273">
    <property type="component" value="Unassembled WGS sequence"/>
</dbReference>
<dbReference type="GeneID" id="24252595"/>
<comment type="subunit">
    <text evidence="6">Homodimer.</text>
</comment>
<dbReference type="GO" id="GO:0006364">
    <property type="term" value="P:rRNA processing"/>
    <property type="evidence" value="ECO:0007669"/>
    <property type="project" value="UniProtKB-UniRule"/>
</dbReference>
<keyword evidence="4 6" id="KW-0255">Endonuclease</keyword>
<dbReference type="EMBL" id="AP026818">
    <property type="protein sequence ID" value="BDR82296.1"/>
    <property type="molecule type" value="Genomic_DNA"/>
</dbReference>
<keyword evidence="3 6" id="KW-0540">Nuclease</keyword>
<organism evidence="9 12">
    <name type="scientific">Clostridium tetani</name>
    <dbReference type="NCBI Taxonomy" id="1513"/>
    <lineage>
        <taxon>Bacteria</taxon>
        <taxon>Bacillati</taxon>
        <taxon>Bacillota</taxon>
        <taxon>Clostridia</taxon>
        <taxon>Eubacteriales</taxon>
        <taxon>Clostridiaceae</taxon>
        <taxon>Clostridium</taxon>
    </lineage>
</organism>
<keyword evidence="6" id="KW-0963">Cytoplasm</keyword>
<comment type="function">
    <text evidence="6">Involved in correct processing of both the 5' and 3' ends of 23S rRNA precursor. Processes 30S rRNA precursor transcript even in absence of ribonuclease 3 (Rnc); Rnc processes 30S rRNA into smaller rRNA precursors.</text>
</comment>
<evidence type="ECO:0000256" key="3">
    <source>
        <dbReference type="ARBA" id="ARBA00022722"/>
    </source>
</evidence>
<reference evidence="8 13" key="2">
    <citation type="submission" date="2022-09" db="EMBL/GenBank/DDBJ databases">
        <title>complete genome sequences of Clostridium tetani str. KHSU-234311-028 isolated from soil.</title>
        <authorList>
            <person name="Sekizuka T."/>
            <person name="Shitada C."/>
            <person name="Takahashi M."/>
            <person name="Kuroda M."/>
        </authorList>
    </citation>
    <scope>NUCLEOTIDE SEQUENCE [LARGE SCALE GENOMIC DNA]</scope>
    <source>
        <strain evidence="8 13">KHSU-234311-028</strain>
    </source>
</reference>
<keyword evidence="6" id="KW-0460">Magnesium</keyword>
<evidence type="ECO:0000256" key="4">
    <source>
        <dbReference type="ARBA" id="ARBA00022759"/>
    </source>
</evidence>
<keyword evidence="6" id="KW-0699">rRNA-binding</keyword>
<dbReference type="SUPFAM" id="SSF69065">
    <property type="entry name" value="RNase III domain-like"/>
    <property type="match status" value="1"/>
</dbReference>
<evidence type="ECO:0000256" key="6">
    <source>
        <dbReference type="HAMAP-Rule" id="MF_01468"/>
    </source>
</evidence>
<protein>
    <recommendedName>
        <fullName evidence="6">Mini-ribonuclease 3</fullName>
        <shortName evidence="6">Mini-3</shortName>
        <shortName evidence="6">Mini-RNase 3</shortName>
        <ecNumber evidence="6">3.1.26.-</ecNumber>
    </recommendedName>
    <alternativeName>
        <fullName evidence="6">Mini-RNase III</fullName>
        <shortName evidence="6">Mini-III</shortName>
    </alternativeName>
</protein>
<evidence type="ECO:0000313" key="13">
    <source>
        <dbReference type="Proteomes" id="UP001321763"/>
    </source>
</evidence>
<dbReference type="InterPro" id="IPR000999">
    <property type="entry name" value="RNase_III_dom"/>
</dbReference>
<evidence type="ECO:0000313" key="8">
    <source>
        <dbReference type="EMBL" id="BDR82296.1"/>
    </source>
</evidence>
<feature type="active site" evidence="6">
    <location>
        <position position="28"/>
    </location>
</feature>
<dbReference type="SMR" id="A0A4Q0VB55"/>
<evidence type="ECO:0000256" key="1">
    <source>
        <dbReference type="ARBA" id="ARBA00022517"/>
    </source>
</evidence>
<keyword evidence="2 6" id="KW-0698">rRNA processing</keyword>
<dbReference type="InterPro" id="IPR008226">
    <property type="entry name" value="Mini3_fam"/>
</dbReference>